<evidence type="ECO:0000256" key="1">
    <source>
        <dbReference type="SAM" id="MobiDB-lite"/>
    </source>
</evidence>
<dbReference type="EMBL" id="LT629772">
    <property type="protein sequence ID" value="SDT10607.1"/>
    <property type="molecule type" value="Genomic_DNA"/>
</dbReference>
<dbReference type="Pfam" id="PF13560">
    <property type="entry name" value="HTH_31"/>
    <property type="match status" value="1"/>
</dbReference>
<evidence type="ECO:0000313" key="4">
    <source>
        <dbReference type="Proteomes" id="UP000199103"/>
    </source>
</evidence>
<dbReference type="STRING" id="630515.SAMN04489812_4158"/>
<organism evidence="3 4">
    <name type="scientific">Microlunatus soli</name>
    <dbReference type="NCBI Taxonomy" id="630515"/>
    <lineage>
        <taxon>Bacteria</taxon>
        <taxon>Bacillati</taxon>
        <taxon>Actinomycetota</taxon>
        <taxon>Actinomycetes</taxon>
        <taxon>Propionibacteriales</taxon>
        <taxon>Propionibacteriaceae</taxon>
        <taxon>Microlunatus</taxon>
    </lineage>
</organism>
<dbReference type="SMART" id="SM00530">
    <property type="entry name" value="HTH_XRE"/>
    <property type="match status" value="1"/>
</dbReference>
<gene>
    <name evidence="3" type="ORF">SAMN04489812_4158</name>
</gene>
<dbReference type="CDD" id="cd00093">
    <property type="entry name" value="HTH_XRE"/>
    <property type="match status" value="1"/>
</dbReference>
<dbReference type="PANTHER" id="PTHR35010">
    <property type="entry name" value="BLL4672 PROTEIN-RELATED"/>
    <property type="match status" value="1"/>
</dbReference>
<feature type="region of interest" description="Disordered" evidence="1">
    <location>
        <begin position="277"/>
        <end position="298"/>
    </location>
</feature>
<dbReference type="PROSITE" id="PS50943">
    <property type="entry name" value="HTH_CROC1"/>
    <property type="match status" value="1"/>
</dbReference>
<dbReference type="InterPro" id="IPR041413">
    <property type="entry name" value="MLTR_LBD"/>
</dbReference>
<dbReference type="Gene3D" id="3.30.450.180">
    <property type="match status" value="1"/>
</dbReference>
<dbReference type="GO" id="GO:0003677">
    <property type="term" value="F:DNA binding"/>
    <property type="evidence" value="ECO:0007669"/>
    <property type="project" value="InterPro"/>
</dbReference>
<dbReference type="InterPro" id="IPR001387">
    <property type="entry name" value="Cro/C1-type_HTH"/>
</dbReference>
<evidence type="ECO:0000259" key="2">
    <source>
        <dbReference type="PROSITE" id="PS50943"/>
    </source>
</evidence>
<proteinExistence type="predicted"/>
<keyword evidence="4" id="KW-1185">Reference proteome</keyword>
<dbReference type="InterPro" id="IPR010982">
    <property type="entry name" value="Lambda_DNA-bd_dom_sf"/>
</dbReference>
<dbReference type="Pfam" id="PF17765">
    <property type="entry name" value="MLTR_LBD"/>
    <property type="match status" value="1"/>
</dbReference>
<dbReference type="Gene3D" id="1.10.260.40">
    <property type="entry name" value="lambda repressor-like DNA-binding domains"/>
    <property type="match status" value="1"/>
</dbReference>
<dbReference type="RefSeq" id="WP_091527316.1">
    <property type="nucleotide sequence ID" value="NZ_LT629772.1"/>
</dbReference>
<evidence type="ECO:0000313" key="3">
    <source>
        <dbReference type="EMBL" id="SDT10607.1"/>
    </source>
</evidence>
<dbReference type="SUPFAM" id="SSF47413">
    <property type="entry name" value="lambda repressor-like DNA-binding domains"/>
    <property type="match status" value="1"/>
</dbReference>
<feature type="compositionally biased region" description="Polar residues" evidence="1">
    <location>
        <begin position="288"/>
        <end position="298"/>
    </location>
</feature>
<feature type="domain" description="HTH cro/C1-type" evidence="2">
    <location>
        <begin position="38"/>
        <end position="89"/>
    </location>
</feature>
<dbReference type="PANTHER" id="PTHR35010:SF2">
    <property type="entry name" value="BLL4672 PROTEIN"/>
    <property type="match status" value="1"/>
</dbReference>
<dbReference type="OrthoDB" id="3212310at2"/>
<reference evidence="3 4" key="1">
    <citation type="submission" date="2016-10" db="EMBL/GenBank/DDBJ databases">
        <authorList>
            <person name="de Groot N.N."/>
        </authorList>
    </citation>
    <scope>NUCLEOTIDE SEQUENCE [LARGE SCALE GENOMIC DNA]</scope>
    <source>
        <strain evidence="3 4">DSM 21800</strain>
    </source>
</reference>
<protein>
    <submittedName>
        <fullName evidence="3">Helix-turn-helix domain-containing protein</fullName>
    </submittedName>
</protein>
<accession>A0A1H1XMU0</accession>
<dbReference type="Proteomes" id="UP000199103">
    <property type="component" value="Chromosome I"/>
</dbReference>
<sequence>MARRTDDQRDGSKLGEFLRARRELVTPEQLGLPVSGSRRVRGLRREEVAMLAGVSADYYLRLEQGRDRHPSAQVLEALARVLQLDEDASGYLLGLGAQSRRRPRRPRRTEVVPPTTAKLLDALQLPAFVEGRYFDVLAANPLATALSPRLVAGGNRLRDVFLDPAERALYEPDWELAAAALVAGFRHSVGTDTDDPRLVELVGELSIASPRFGQLWARQDVRGREAAAISLDHPQVGRITLNREKLLVAGADGQMLVLYHPDQGSVDADKLNLLASAALPPSRPGPQGQDTTTSVDAG</sequence>
<dbReference type="AlphaFoldDB" id="A0A1H1XMU0"/>
<name>A0A1H1XMU0_9ACTN</name>